<evidence type="ECO:0000256" key="1">
    <source>
        <dbReference type="ARBA" id="ARBA00004141"/>
    </source>
</evidence>
<dbReference type="InterPro" id="IPR008429">
    <property type="entry name" value="CLPTM1"/>
</dbReference>
<keyword evidence="4" id="KW-1133">Transmembrane helix</keyword>
<keyword evidence="5" id="KW-0472">Membrane</keyword>
<dbReference type="PANTHER" id="PTHR21347:SF0">
    <property type="entry name" value="LIPID SCRAMBLASE CLPTM1L"/>
    <property type="match status" value="1"/>
</dbReference>
<comment type="caution">
    <text evidence="6">The sequence shown here is derived from an EMBL/GenBank/DDBJ whole genome shotgun (WGS) entry which is preliminary data.</text>
</comment>
<accession>A0AAN9K2Q1</accession>
<sequence>MWLYFSEKEKFNEFGSESSLVWHETNIPYAVWGPDSARTLSLKYHPTESLKHNGSLYDHVFLTHSGYSPNPSDPEYQPQAVFGRTHYKKKSLLGSLPDSSEAEVTSKFHFDQSKVKSEIRLKGVLWL</sequence>
<dbReference type="Proteomes" id="UP001359559">
    <property type="component" value="Unassembled WGS sequence"/>
</dbReference>
<dbReference type="GO" id="GO:0012505">
    <property type="term" value="C:endomembrane system"/>
    <property type="evidence" value="ECO:0007669"/>
    <property type="project" value="TreeGrafter"/>
</dbReference>
<evidence type="ECO:0000256" key="4">
    <source>
        <dbReference type="ARBA" id="ARBA00022989"/>
    </source>
</evidence>
<comment type="subcellular location">
    <subcellularLocation>
        <location evidence="1">Membrane</location>
        <topology evidence="1">Multi-pass membrane protein</topology>
    </subcellularLocation>
</comment>
<evidence type="ECO:0000313" key="6">
    <source>
        <dbReference type="EMBL" id="KAK7309702.1"/>
    </source>
</evidence>
<dbReference type="PANTHER" id="PTHR21347">
    <property type="entry name" value="CLEFT LIP AND PALATE ASSOCIATED TRANSMEMBRANE PROTEIN-RELATED"/>
    <property type="match status" value="1"/>
</dbReference>
<evidence type="ECO:0000256" key="5">
    <source>
        <dbReference type="ARBA" id="ARBA00023136"/>
    </source>
</evidence>
<dbReference type="AlphaFoldDB" id="A0AAN9K2Q1"/>
<evidence type="ECO:0000313" key="7">
    <source>
        <dbReference type="Proteomes" id="UP001359559"/>
    </source>
</evidence>
<keyword evidence="3" id="KW-0812">Transmembrane</keyword>
<dbReference type="EMBL" id="JAYKXN010000002">
    <property type="protein sequence ID" value="KAK7309702.1"/>
    <property type="molecule type" value="Genomic_DNA"/>
</dbReference>
<dbReference type="Pfam" id="PF05602">
    <property type="entry name" value="CLPTM1"/>
    <property type="match status" value="1"/>
</dbReference>
<keyword evidence="7" id="KW-1185">Reference proteome</keyword>
<dbReference type="GO" id="GO:0016020">
    <property type="term" value="C:membrane"/>
    <property type="evidence" value="ECO:0007669"/>
    <property type="project" value="UniProtKB-SubCell"/>
</dbReference>
<evidence type="ECO:0000256" key="3">
    <source>
        <dbReference type="ARBA" id="ARBA00022692"/>
    </source>
</evidence>
<gene>
    <name evidence="6" type="ORF">RJT34_06642</name>
</gene>
<evidence type="ECO:0000256" key="2">
    <source>
        <dbReference type="ARBA" id="ARBA00009310"/>
    </source>
</evidence>
<reference evidence="6 7" key="1">
    <citation type="submission" date="2024-01" db="EMBL/GenBank/DDBJ databases">
        <title>The genomes of 5 underutilized Papilionoideae crops provide insights into root nodulation and disease resistance.</title>
        <authorList>
            <person name="Yuan L."/>
        </authorList>
    </citation>
    <scope>NUCLEOTIDE SEQUENCE [LARGE SCALE GENOMIC DNA]</scope>
    <source>
        <strain evidence="6">LY-2023</strain>
        <tissue evidence="6">Leaf</tissue>
    </source>
</reference>
<name>A0AAN9K2Q1_CLITE</name>
<comment type="similarity">
    <text evidence="2">Belongs to the CLPTM1 family.</text>
</comment>
<proteinExistence type="inferred from homology"/>
<organism evidence="6 7">
    <name type="scientific">Clitoria ternatea</name>
    <name type="common">Butterfly pea</name>
    <dbReference type="NCBI Taxonomy" id="43366"/>
    <lineage>
        <taxon>Eukaryota</taxon>
        <taxon>Viridiplantae</taxon>
        <taxon>Streptophyta</taxon>
        <taxon>Embryophyta</taxon>
        <taxon>Tracheophyta</taxon>
        <taxon>Spermatophyta</taxon>
        <taxon>Magnoliopsida</taxon>
        <taxon>eudicotyledons</taxon>
        <taxon>Gunneridae</taxon>
        <taxon>Pentapetalae</taxon>
        <taxon>rosids</taxon>
        <taxon>fabids</taxon>
        <taxon>Fabales</taxon>
        <taxon>Fabaceae</taxon>
        <taxon>Papilionoideae</taxon>
        <taxon>50 kb inversion clade</taxon>
        <taxon>NPAAA clade</taxon>
        <taxon>indigoferoid/millettioid clade</taxon>
        <taxon>Phaseoleae</taxon>
        <taxon>Clitoria</taxon>
    </lineage>
</organism>
<protein>
    <submittedName>
        <fullName evidence="6">Uncharacterized protein</fullName>
    </submittedName>
</protein>